<proteinExistence type="inferred from homology"/>
<dbReference type="EC" id="6.3.2.6" evidence="3"/>
<evidence type="ECO:0000256" key="8">
    <source>
        <dbReference type="ARBA" id="ARBA00030409"/>
    </source>
</evidence>
<dbReference type="Gene3D" id="3.30.200.20">
    <property type="entry name" value="Phosphorylase Kinase, domain 1"/>
    <property type="match status" value="1"/>
</dbReference>
<dbReference type="GO" id="GO:0004639">
    <property type="term" value="F:phosphoribosylaminoimidazolesuccinocarboxamide synthase activity"/>
    <property type="evidence" value="ECO:0007669"/>
    <property type="project" value="UniProtKB-EC"/>
</dbReference>
<keyword evidence="4" id="KW-0436">Ligase</keyword>
<evidence type="ECO:0000256" key="3">
    <source>
        <dbReference type="ARBA" id="ARBA00012217"/>
    </source>
</evidence>
<dbReference type="PANTHER" id="PTHR43700">
    <property type="entry name" value="PHOSPHORIBOSYLAMINOIMIDAZOLE-SUCCINOCARBOXAMIDE SYNTHASE"/>
    <property type="match status" value="1"/>
</dbReference>
<dbReference type="CDD" id="cd01414">
    <property type="entry name" value="SAICAR_synt_Sc"/>
    <property type="match status" value="1"/>
</dbReference>
<dbReference type="AlphaFoldDB" id="A0A6U3DTR2"/>
<evidence type="ECO:0000256" key="4">
    <source>
        <dbReference type="ARBA" id="ARBA00022598"/>
    </source>
</evidence>
<dbReference type="GO" id="GO:0006189">
    <property type="term" value="P:'de novo' IMP biosynthetic process"/>
    <property type="evidence" value="ECO:0007669"/>
    <property type="project" value="UniProtKB-UniPathway"/>
</dbReference>
<dbReference type="SUPFAM" id="SSF56104">
    <property type="entry name" value="SAICAR synthase-like"/>
    <property type="match status" value="1"/>
</dbReference>
<dbReference type="UniPathway" id="UPA00074">
    <property type="reaction ID" value="UER00131"/>
</dbReference>
<gene>
    <name evidence="10" type="ORF">LGLO00237_LOCUS27071</name>
</gene>
<evidence type="ECO:0000259" key="9">
    <source>
        <dbReference type="Pfam" id="PF01259"/>
    </source>
</evidence>
<dbReference type="Gene3D" id="3.30.470.20">
    <property type="entry name" value="ATP-grasp fold, B domain"/>
    <property type="match status" value="1"/>
</dbReference>
<feature type="domain" description="SAICAR synthetase/ADE2 N-terminal" evidence="9">
    <location>
        <begin position="51"/>
        <end position="302"/>
    </location>
</feature>
<dbReference type="EMBL" id="HBIV01038000">
    <property type="protein sequence ID" value="CAE0675294.1"/>
    <property type="molecule type" value="Transcribed_RNA"/>
</dbReference>
<keyword evidence="6" id="KW-0658">Purine biosynthesis</keyword>
<dbReference type="Pfam" id="PF01259">
    <property type="entry name" value="SAICAR_synt"/>
    <property type="match status" value="1"/>
</dbReference>
<accession>A0A6U3DTR2</accession>
<evidence type="ECO:0000256" key="2">
    <source>
        <dbReference type="ARBA" id="ARBA00010190"/>
    </source>
</evidence>
<evidence type="ECO:0000256" key="5">
    <source>
        <dbReference type="ARBA" id="ARBA00022741"/>
    </source>
</evidence>
<protein>
    <recommendedName>
        <fullName evidence="3">phosphoribosylaminoimidazolesuccinocarboxamide synthase</fullName>
        <ecNumber evidence="3">6.3.2.6</ecNumber>
    </recommendedName>
    <alternativeName>
        <fullName evidence="8">SAICAR synthetase</fullName>
    </alternativeName>
</protein>
<keyword evidence="5" id="KW-0547">Nucleotide-binding</keyword>
<keyword evidence="7" id="KW-0067">ATP-binding</keyword>
<dbReference type="InterPro" id="IPR028923">
    <property type="entry name" value="SAICAR_synt/ADE2_N"/>
</dbReference>
<organism evidence="10">
    <name type="scientific">Lotharella globosa</name>
    <dbReference type="NCBI Taxonomy" id="91324"/>
    <lineage>
        <taxon>Eukaryota</taxon>
        <taxon>Sar</taxon>
        <taxon>Rhizaria</taxon>
        <taxon>Cercozoa</taxon>
        <taxon>Chlorarachniophyceae</taxon>
        <taxon>Lotharella</taxon>
    </lineage>
</organism>
<name>A0A6U3DTR2_9EUKA</name>
<dbReference type="GO" id="GO:0005524">
    <property type="term" value="F:ATP binding"/>
    <property type="evidence" value="ECO:0007669"/>
    <property type="project" value="UniProtKB-KW"/>
</dbReference>
<comment type="pathway">
    <text evidence="1">Purine metabolism; IMP biosynthesis via de novo pathway; 5-amino-1-(5-phospho-D-ribosyl)imidazole-4-carboxamide from 5-amino-1-(5-phospho-D-ribosyl)imidazole-4-carboxylate: step 1/2.</text>
</comment>
<sequence>MGCTQSRDDKNDTLQADFKAYYDTLSAEDKAYFDKGVIDTDFSDVLGPREYKGKVRDVYKFDEKTSLFVVSDRISAFDYIHRVPIPGKGKILNQLSVFWFEYLAKNCDAKNHVVTSDIKEIIKMKPGLEKYRTQLEGRCMVVKKLKMIPVEAVCRAYLTGSGFKDYKATGKICGHDLREGYVDCEKLDDIIFTPATKAEVGLHDENITEKQAEEILTKQGFPYKSMKESALKMFKAAIAHAEKLGIIIADTKFEFGMLGEELIVGDEVLTPDSSRYWEKKKYEKGHQQDSLDKQYLRNYLLDTPDFTNNRRGVPIPREVCEKLMEKYTEIYKLLTSKEPEYM</sequence>
<dbReference type="InterPro" id="IPR001636">
    <property type="entry name" value="SAICAR_synth"/>
</dbReference>
<dbReference type="NCBIfam" id="NF010568">
    <property type="entry name" value="PRK13961.1"/>
    <property type="match status" value="1"/>
</dbReference>
<dbReference type="PROSITE" id="PS01058">
    <property type="entry name" value="SAICAR_SYNTHETASE_2"/>
    <property type="match status" value="1"/>
</dbReference>
<reference evidence="10" key="1">
    <citation type="submission" date="2021-01" db="EMBL/GenBank/DDBJ databases">
        <authorList>
            <person name="Corre E."/>
            <person name="Pelletier E."/>
            <person name="Niang G."/>
            <person name="Scheremetjew M."/>
            <person name="Finn R."/>
            <person name="Kale V."/>
            <person name="Holt S."/>
            <person name="Cochrane G."/>
            <person name="Meng A."/>
            <person name="Brown T."/>
            <person name="Cohen L."/>
        </authorList>
    </citation>
    <scope>NUCLEOTIDE SEQUENCE</scope>
    <source>
        <strain evidence="10">CCCM811</strain>
    </source>
</reference>
<evidence type="ECO:0000256" key="7">
    <source>
        <dbReference type="ARBA" id="ARBA00022840"/>
    </source>
</evidence>
<evidence type="ECO:0000256" key="1">
    <source>
        <dbReference type="ARBA" id="ARBA00004672"/>
    </source>
</evidence>
<dbReference type="NCBIfam" id="TIGR00081">
    <property type="entry name" value="purC"/>
    <property type="match status" value="1"/>
</dbReference>
<dbReference type="GO" id="GO:0005737">
    <property type="term" value="C:cytoplasm"/>
    <property type="evidence" value="ECO:0007669"/>
    <property type="project" value="TreeGrafter"/>
</dbReference>
<comment type="similarity">
    <text evidence="2">Belongs to the SAICAR synthetase family.</text>
</comment>
<dbReference type="PROSITE" id="PS01057">
    <property type="entry name" value="SAICAR_SYNTHETASE_1"/>
    <property type="match status" value="1"/>
</dbReference>
<dbReference type="PANTHER" id="PTHR43700:SF1">
    <property type="entry name" value="PHOSPHORIBOSYLAMINOIMIDAZOLE-SUCCINOCARBOXAMIDE SYNTHASE"/>
    <property type="match status" value="1"/>
</dbReference>
<dbReference type="InterPro" id="IPR018236">
    <property type="entry name" value="SAICAR_synthetase_CS"/>
</dbReference>
<dbReference type="HAMAP" id="MF_00137">
    <property type="entry name" value="SAICAR_synth"/>
    <property type="match status" value="1"/>
</dbReference>
<evidence type="ECO:0000256" key="6">
    <source>
        <dbReference type="ARBA" id="ARBA00022755"/>
    </source>
</evidence>
<evidence type="ECO:0000313" key="10">
    <source>
        <dbReference type="EMBL" id="CAE0675294.1"/>
    </source>
</evidence>